<reference evidence="5" key="1">
    <citation type="submission" date="2024-05" db="EMBL/GenBank/DDBJ databases">
        <title>Draft genome assemblies of 36 bacteria isolated from hibernating arctic ground squirrels.</title>
        <authorList>
            <person name="McKee H."/>
            <person name="Mullen L."/>
            <person name="Drown D.M."/>
            <person name="Duddleston K.N."/>
        </authorList>
    </citation>
    <scope>NUCLEOTIDE SEQUENCE</scope>
    <source>
        <strain evidence="5">AN1007</strain>
    </source>
</reference>
<evidence type="ECO:0000256" key="2">
    <source>
        <dbReference type="ARBA" id="ARBA00023315"/>
    </source>
</evidence>
<proteinExistence type="predicted"/>
<dbReference type="InterPro" id="IPR016181">
    <property type="entry name" value="Acyl_CoA_acyltransferase"/>
</dbReference>
<dbReference type="Pfam" id="PF00583">
    <property type="entry name" value="Acetyltransf_1"/>
    <property type="match status" value="1"/>
</dbReference>
<dbReference type="SUPFAM" id="SSF55729">
    <property type="entry name" value="Acyl-CoA N-acyltransferases (Nat)"/>
    <property type="match status" value="1"/>
</dbReference>
<feature type="compositionally biased region" description="Polar residues" evidence="3">
    <location>
        <begin position="1"/>
        <end position="10"/>
    </location>
</feature>
<dbReference type="AlphaFoldDB" id="A0AAU8N6P7"/>
<name>A0AAU8N6P7_9BACL</name>
<dbReference type="InterPro" id="IPR050832">
    <property type="entry name" value="Bact_Acetyltransf"/>
</dbReference>
<gene>
    <name evidence="5" type="ORF">ABXS70_22365</name>
</gene>
<dbReference type="EMBL" id="CP159992">
    <property type="protein sequence ID" value="XCP93911.1"/>
    <property type="molecule type" value="Genomic_DNA"/>
</dbReference>
<organism evidence="5">
    <name type="scientific">Paenibacillus sp. AN1007</name>
    <dbReference type="NCBI Taxonomy" id="3151385"/>
    <lineage>
        <taxon>Bacteria</taxon>
        <taxon>Bacillati</taxon>
        <taxon>Bacillota</taxon>
        <taxon>Bacilli</taxon>
        <taxon>Bacillales</taxon>
        <taxon>Paenibacillaceae</taxon>
        <taxon>Paenibacillus</taxon>
    </lineage>
</organism>
<keyword evidence="1" id="KW-0808">Transferase</keyword>
<dbReference type="GO" id="GO:0016747">
    <property type="term" value="F:acyltransferase activity, transferring groups other than amino-acyl groups"/>
    <property type="evidence" value="ECO:0007669"/>
    <property type="project" value="InterPro"/>
</dbReference>
<dbReference type="PROSITE" id="PS51186">
    <property type="entry name" value="GNAT"/>
    <property type="match status" value="1"/>
</dbReference>
<protein>
    <submittedName>
        <fullName evidence="5">GNAT family N-acetyltransferase</fullName>
    </submittedName>
</protein>
<dbReference type="InterPro" id="IPR000182">
    <property type="entry name" value="GNAT_dom"/>
</dbReference>
<dbReference type="Gene3D" id="3.40.630.30">
    <property type="match status" value="1"/>
</dbReference>
<evidence type="ECO:0000313" key="5">
    <source>
        <dbReference type="EMBL" id="XCP93911.1"/>
    </source>
</evidence>
<evidence type="ECO:0000256" key="3">
    <source>
        <dbReference type="SAM" id="MobiDB-lite"/>
    </source>
</evidence>
<feature type="domain" description="N-acetyltransferase" evidence="4">
    <location>
        <begin position="14"/>
        <end position="199"/>
    </location>
</feature>
<feature type="region of interest" description="Disordered" evidence="3">
    <location>
        <begin position="1"/>
        <end position="20"/>
    </location>
</feature>
<evidence type="ECO:0000256" key="1">
    <source>
        <dbReference type="ARBA" id="ARBA00022679"/>
    </source>
</evidence>
<evidence type="ECO:0000259" key="4">
    <source>
        <dbReference type="PROSITE" id="PS51186"/>
    </source>
</evidence>
<dbReference type="RefSeq" id="WP_366290963.1">
    <property type="nucleotide sequence ID" value="NZ_CP159992.1"/>
</dbReference>
<sequence length="201" mass="22435">MRANTLSNHQKAAPQIRPASKQDVDQIVPLLVQAIGDIAYALAGEADHERAMDILRDYVTQENNRISYQNITVMEQDGQVAGMLVAYAGDDADRLDQPILDRPGRNQDEKYALVKETRPGEYYLDTLSVSESFQGQGIGRALMAAFEQQGKELGHTRAALIVEQDNGRAMQLYERQGYVQDDVILIGGHEYDHMVKTISDL</sequence>
<dbReference type="PANTHER" id="PTHR43877">
    <property type="entry name" value="AMINOALKYLPHOSPHONATE N-ACETYLTRANSFERASE-RELATED-RELATED"/>
    <property type="match status" value="1"/>
</dbReference>
<accession>A0AAU8N6P7</accession>
<dbReference type="CDD" id="cd04301">
    <property type="entry name" value="NAT_SF"/>
    <property type="match status" value="1"/>
</dbReference>
<keyword evidence="2" id="KW-0012">Acyltransferase</keyword>